<proteinExistence type="predicted"/>
<dbReference type="Gene3D" id="3.40.50.12710">
    <property type="match status" value="1"/>
</dbReference>
<dbReference type="Proteomes" id="UP000247476">
    <property type="component" value="Unassembled WGS sequence"/>
</dbReference>
<evidence type="ECO:0000256" key="1">
    <source>
        <dbReference type="ARBA" id="ARBA00022603"/>
    </source>
</evidence>
<name>A0A2V5K5L8_9BACL</name>
<protein>
    <submittedName>
        <fullName evidence="3">SAM-dependent methyltransferase</fullName>
    </submittedName>
</protein>
<organism evidence="3 4">
    <name type="scientific">Paenibacillus flagellatus</name>
    <dbReference type="NCBI Taxonomy" id="2211139"/>
    <lineage>
        <taxon>Bacteria</taxon>
        <taxon>Bacillati</taxon>
        <taxon>Bacillota</taxon>
        <taxon>Bacilli</taxon>
        <taxon>Bacillales</taxon>
        <taxon>Paenibacillaceae</taxon>
        <taxon>Paenibacillus</taxon>
    </lineage>
</organism>
<reference evidence="3 4" key="1">
    <citation type="submission" date="2018-05" db="EMBL/GenBank/DDBJ databases">
        <title>Paenibacillus flagellatus sp. nov., isolated from selenium mineral soil.</title>
        <authorList>
            <person name="Dai X."/>
        </authorList>
    </citation>
    <scope>NUCLEOTIDE SEQUENCE [LARGE SCALE GENOMIC DNA]</scope>
    <source>
        <strain evidence="3 4">DXL2</strain>
    </source>
</reference>
<dbReference type="EMBL" id="QJVJ01000005">
    <property type="protein sequence ID" value="PYI54661.1"/>
    <property type="molecule type" value="Genomic_DNA"/>
</dbReference>
<sequence>MEAIIRGEIARRPAGAIPFRDYMELCLYHDPYGYYRRSRTKVGKDGDFYTSASVGTIMGEMLGRYFVRLADELGFADRLRIAEWGGGTGRMAGHILDAIASAAPSAYDRLDYAMIEISAHHRALQREELARHRAVRHVDADEWLESVPDEPIVVFSHELLDAFPIHRVERRNGRLYEWYVEWDEKAGRFAERLVPIDESGAAMRFLEREGITPCEGQIVDLNPEAAEWITRIGSRMTRGAIVTVDYGDTADELYAPHRMKGTFLCYRNHQAFDDPFAYPGEQDMTAHVDFTACIRAGEAVGLTSRPLRTQQRFLLDEGALGLLAAHDGTDPFGPEARRNRAIRQLLVGDRMGELFKVLTQTKSG</sequence>
<dbReference type="SUPFAM" id="SSF53335">
    <property type="entry name" value="S-adenosyl-L-methionine-dependent methyltransferases"/>
    <property type="match status" value="1"/>
</dbReference>
<dbReference type="PANTHER" id="PTHR12049">
    <property type="entry name" value="PROTEIN ARGININE METHYLTRANSFERASE NDUFAF7, MITOCHONDRIAL"/>
    <property type="match status" value="1"/>
</dbReference>
<dbReference type="InterPro" id="IPR029063">
    <property type="entry name" value="SAM-dependent_MTases_sf"/>
</dbReference>
<evidence type="ECO:0000313" key="3">
    <source>
        <dbReference type="EMBL" id="PYI54661.1"/>
    </source>
</evidence>
<evidence type="ECO:0000313" key="4">
    <source>
        <dbReference type="Proteomes" id="UP000247476"/>
    </source>
</evidence>
<dbReference type="PANTHER" id="PTHR12049:SF7">
    <property type="entry name" value="PROTEIN ARGININE METHYLTRANSFERASE NDUFAF7, MITOCHONDRIAL"/>
    <property type="match status" value="1"/>
</dbReference>
<dbReference type="Pfam" id="PF02636">
    <property type="entry name" value="Methyltransf_28"/>
    <property type="match status" value="1"/>
</dbReference>
<dbReference type="OrthoDB" id="9794208at2"/>
<dbReference type="GO" id="GO:0032259">
    <property type="term" value="P:methylation"/>
    <property type="evidence" value="ECO:0007669"/>
    <property type="project" value="UniProtKB-KW"/>
</dbReference>
<dbReference type="InterPro" id="IPR038375">
    <property type="entry name" value="NDUFAF7_sf"/>
</dbReference>
<keyword evidence="1 3" id="KW-0489">Methyltransferase</keyword>
<dbReference type="GO" id="GO:0035243">
    <property type="term" value="F:protein-arginine omega-N symmetric methyltransferase activity"/>
    <property type="evidence" value="ECO:0007669"/>
    <property type="project" value="TreeGrafter"/>
</dbReference>
<comment type="caution">
    <text evidence="3">The sequence shown here is derived from an EMBL/GenBank/DDBJ whole genome shotgun (WGS) entry which is preliminary data.</text>
</comment>
<evidence type="ECO:0000256" key="2">
    <source>
        <dbReference type="ARBA" id="ARBA00022679"/>
    </source>
</evidence>
<gene>
    <name evidence="3" type="ORF">DLM86_14175</name>
</gene>
<dbReference type="InterPro" id="IPR003788">
    <property type="entry name" value="NDUFAF7"/>
</dbReference>
<keyword evidence="2 3" id="KW-0808">Transferase</keyword>
<accession>A0A2V5K5L8</accession>
<dbReference type="AlphaFoldDB" id="A0A2V5K5L8"/>
<keyword evidence="4" id="KW-1185">Reference proteome</keyword>